<dbReference type="STRING" id="1353952.A0A165IHW8"/>
<dbReference type="PANTHER" id="PTHR43092">
    <property type="entry name" value="L-CYSTEINE DESULFHYDRASE"/>
    <property type="match status" value="1"/>
</dbReference>
<dbReference type="EMBL" id="KV423929">
    <property type="protein sequence ID" value="KZT60596.1"/>
    <property type="molecule type" value="Genomic_DNA"/>
</dbReference>
<feature type="region of interest" description="Disordered" evidence="2">
    <location>
        <begin position="40"/>
        <end position="67"/>
    </location>
</feature>
<keyword evidence="4" id="KW-1185">Reference proteome</keyword>
<gene>
    <name evidence="3" type="ORF">CALCODRAFT_480504</name>
</gene>
<accession>A0A165IHW8</accession>
<dbReference type="InParanoid" id="A0A165IHW8"/>
<reference evidence="3 4" key="1">
    <citation type="journal article" date="2016" name="Mol. Biol. Evol.">
        <title>Comparative Genomics of Early-Diverging Mushroom-Forming Fungi Provides Insights into the Origins of Lignocellulose Decay Capabilities.</title>
        <authorList>
            <person name="Nagy L.G."/>
            <person name="Riley R."/>
            <person name="Tritt A."/>
            <person name="Adam C."/>
            <person name="Daum C."/>
            <person name="Floudas D."/>
            <person name="Sun H."/>
            <person name="Yadav J.S."/>
            <person name="Pangilinan J."/>
            <person name="Larsson K.H."/>
            <person name="Matsuura K."/>
            <person name="Barry K."/>
            <person name="Labutti K."/>
            <person name="Kuo R."/>
            <person name="Ohm R.A."/>
            <person name="Bhattacharya S.S."/>
            <person name="Shirouzu T."/>
            <person name="Yoshinaga Y."/>
            <person name="Martin F.M."/>
            <person name="Grigoriev I.V."/>
            <person name="Hibbett D.S."/>
        </authorList>
    </citation>
    <scope>NUCLEOTIDE SEQUENCE [LARGE SCALE GENOMIC DNA]</scope>
    <source>
        <strain evidence="3 4">HHB12733</strain>
    </source>
</reference>
<dbReference type="PANTHER" id="PTHR43092:SF2">
    <property type="entry name" value="HERCYNYLCYSTEINE SULFOXIDE LYASE"/>
    <property type="match status" value="1"/>
</dbReference>
<keyword evidence="1" id="KW-0663">Pyridoxal phosphate</keyword>
<dbReference type="InterPro" id="IPR015421">
    <property type="entry name" value="PyrdxlP-dep_Trfase_major"/>
</dbReference>
<dbReference type="Gene3D" id="3.90.1150.10">
    <property type="entry name" value="Aspartate Aminotransferase, domain 1"/>
    <property type="match status" value="1"/>
</dbReference>
<dbReference type="Proteomes" id="UP000076842">
    <property type="component" value="Unassembled WGS sequence"/>
</dbReference>
<dbReference type="SUPFAM" id="SSF53383">
    <property type="entry name" value="PLP-dependent transferases"/>
    <property type="match status" value="1"/>
</dbReference>
<dbReference type="OrthoDB" id="5978656at2759"/>
<evidence type="ECO:0000256" key="2">
    <source>
        <dbReference type="SAM" id="MobiDB-lite"/>
    </source>
</evidence>
<organism evidence="3 4">
    <name type="scientific">Calocera cornea HHB12733</name>
    <dbReference type="NCBI Taxonomy" id="1353952"/>
    <lineage>
        <taxon>Eukaryota</taxon>
        <taxon>Fungi</taxon>
        <taxon>Dikarya</taxon>
        <taxon>Basidiomycota</taxon>
        <taxon>Agaricomycotina</taxon>
        <taxon>Dacrymycetes</taxon>
        <taxon>Dacrymycetales</taxon>
        <taxon>Dacrymycetaceae</taxon>
        <taxon>Calocera</taxon>
    </lineage>
</organism>
<protein>
    <submittedName>
        <fullName evidence="3">Uncharacterized protein</fullName>
    </submittedName>
</protein>
<sequence length="195" mass="20796">MASTMNGAADDRDDQSLPEFGHPMLSQFFFRPGLVNLNHGSHGSLPGPSPQRARRSASCPKSSRSPDKFVRFTSRRLLAGVRAPLAPLLGADVDELVLVPNATHAVSPVFLNVDWRAGDVIVVWGRAPVLLVVVLLKESSLLHLRAEHARGARDAGPDGLRPGAGLVIHRIPTSLPTSHAGFRASLAALPRHAGQ</sequence>
<evidence type="ECO:0000313" key="4">
    <source>
        <dbReference type="Proteomes" id="UP000076842"/>
    </source>
</evidence>
<proteinExistence type="predicted"/>
<dbReference type="AlphaFoldDB" id="A0A165IHW8"/>
<dbReference type="InterPro" id="IPR015424">
    <property type="entry name" value="PyrdxlP-dep_Trfase"/>
</dbReference>
<evidence type="ECO:0000256" key="1">
    <source>
        <dbReference type="ARBA" id="ARBA00022898"/>
    </source>
</evidence>
<name>A0A165IHW8_9BASI</name>
<evidence type="ECO:0000313" key="3">
    <source>
        <dbReference type="EMBL" id="KZT60596.1"/>
    </source>
</evidence>
<dbReference type="Gene3D" id="3.40.640.10">
    <property type="entry name" value="Type I PLP-dependent aspartate aminotransferase-like (Major domain)"/>
    <property type="match status" value="1"/>
</dbReference>
<dbReference type="InterPro" id="IPR015422">
    <property type="entry name" value="PyrdxlP-dep_Trfase_small"/>
</dbReference>